<sequence>MTTPQVKSGEVLYLSRAASVQFIRPITVRVIRVLTDWHTYDGWVWIDAYQLNAAGDAVRRRTLFLMPAGVRRPAPPPGRVATRRAPPPPERVAIRAVPAGPAGRGGATIPPRGAAVPLGVRSGRGRACRSAGTR</sequence>
<evidence type="ECO:0000313" key="3">
    <source>
        <dbReference type="Proteomes" id="UP000198226"/>
    </source>
</evidence>
<evidence type="ECO:0000256" key="1">
    <source>
        <dbReference type="SAM" id="MobiDB-lite"/>
    </source>
</evidence>
<reference evidence="3" key="1">
    <citation type="submission" date="2016-06" db="EMBL/GenBank/DDBJ databases">
        <authorList>
            <person name="Varghese N."/>
            <person name="Submissions Spin"/>
        </authorList>
    </citation>
    <scope>NUCLEOTIDE SEQUENCE [LARGE SCALE GENOMIC DNA]</scope>
    <source>
        <strain evidence="3">DSM 44983</strain>
    </source>
</reference>
<proteinExistence type="predicted"/>
<dbReference type="AlphaFoldDB" id="A0A1C5JUF0"/>
<name>A0A1C5JUF0_9ACTN</name>
<gene>
    <name evidence="2" type="ORF">GA0070623_3807</name>
</gene>
<keyword evidence="3" id="KW-1185">Reference proteome</keyword>
<feature type="region of interest" description="Disordered" evidence="1">
    <location>
        <begin position="68"/>
        <end position="134"/>
    </location>
</feature>
<accession>A0A1C5JUF0</accession>
<organism evidence="2 3">
    <name type="scientific">Micromonospora rifamycinica</name>
    <dbReference type="NCBI Taxonomy" id="291594"/>
    <lineage>
        <taxon>Bacteria</taxon>
        <taxon>Bacillati</taxon>
        <taxon>Actinomycetota</taxon>
        <taxon>Actinomycetes</taxon>
        <taxon>Micromonosporales</taxon>
        <taxon>Micromonosporaceae</taxon>
        <taxon>Micromonospora</taxon>
    </lineage>
</organism>
<protein>
    <submittedName>
        <fullName evidence="2">Uncharacterized protein</fullName>
    </submittedName>
</protein>
<evidence type="ECO:0000313" key="2">
    <source>
        <dbReference type="EMBL" id="SCG73646.1"/>
    </source>
</evidence>
<dbReference type="EMBL" id="LT607752">
    <property type="protein sequence ID" value="SCG73646.1"/>
    <property type="molecule type" value="Genomic_DNA"/>
</dbReference>
<dbReference type="Proteomes" id="UP000198226">
    <property type="component" value="Chromosome I"/>
</dbReference>
<feature type="compositionally biased region" description="Low complexity" evidence="1">
    <location>
        <begin position="94"/>
        <end position="121"/>
    </location>
</feature>